<feature type="domain" description="PAC" evidence="6">
    <location>
        <begin position="81"/>
        <end position="136"/>
    </location>
</feature>
<dbReference type="Pfam" id="PF08447">
    <property type="entry name" value="PAS_3"/>
    <property type="match status" value="1"/>
</dbReference>
<sequence>MNVSTSESVSDQLVVSALEENLAIIRFGIDKRIAYVNKNFAAAVGYRPEEMIGMPHERLCFPEFVSSPAYRDMWRDLQKGLASSGKIQRKAKDGSTVWLEATYMPVFSEDKRTVLGVTKVATDVTKRQNTALGVVAELNQMAQSLTEQADEGRNRNEELLKRIGELAEVSNDNTNNLEILQKHSENIQGIVKTIRAIASQTNLLALNAAIEAARAGEHGRGFDVVAKEVRKLSSNVEASIVEVRDGIEAITKEVALIASGTERAQANIVECKKEVEVAMDAFFHLASSAAELESQSQDVADIV</sequence>
<evidence type="ECO:0000313" key="8">
    <source>
        <dbReference type="Proteomes" id="UP000659496"/>
    </source>
</evidence>
<dbReference type="EMBL" id="JACSQY010000012">
    <property type="protein sequence ID" value="MBD7909389.1"/>
    <property type="molecule type" value="Genomic_DNA"/>
</dbReference>
<dbReference type="PANTHER" id="PTHR32089:SF112">
    <property type="entry name" value="LYSOZYME-LIKE PROTEIN-RELATED"/>
    <property type="match status" value="1"/>
</dbReference>
<dbReference type="InterPro" id="IPR000700">
    <property type="entry name" value="PAS-assoc_C"/>
</dbReference>
<dbReference type="PANTHER" id="PTHR32089">
    <property type="entry name" value="METHYL-ACCEPTING CHEMOTAXIS PROTEIN MCPB"/>
    <property type="match status" value="1"/>
</dbReference>
<evidence type="ECO:0000259" key="5">
    <source>
        <dbReference type="PROSITE" id="PS50112"/>
    </source>
</evidence>
<dbReference type="NCBIfam" id="TIGR00229">
    <property type="entry name" value="sensory_box"/>
    <property type="match status" value="1"/>
</dbReference>
<accession>A0ABR8PML2</accession>
<evidence type="ECO:0000259" key="6">
    <source>
        <dbReference type="PROSITE" id="PS50113"/>
    </source>
</evidence>
<reference evidence="7 8" key="1">
    <citation type="submission" date="2020-08" db="EMBL/GenBank/DDBJ databases">
        <title>A Genomic Blueprint of the Chicken Gut Microbiome.</title>
        <authorList>
            <person name="Gilroy R."/>
            <person name="Ravi A."/>
            <person name="Getino M."/>
            <person name="Pursley I."/>
            <person name="Horton D.L."/>
            <person name="Alikhan N.-F."/>
            <person name="Baker D."/>
            <person name="Gharbi K."/>
            <person name="Hall N."/>
            <person name="Watson M."/>
            <person name="Adriaenssens E.M."/>
            <person name="Foster-Nyarko E."/>
            <person name="Jarju S."/>
            <person name="Secka A."/>
            <person name="Antonio M."/>
            <person name="Oren A."/>
            <person name="Chaudhuri R."/>
            <person name="La Ragione R.M."/>
            <person name="Hildebrand F."/>
            <person name="Pallen M.J."/>
        </authorList>
    </citation>
    <scope>NUCLEOTIDE SEQUENCE [LARGE SCALE GENOMIC DNA]</scope>
    <source>
        <strain evidence="7 8">Sa3CUA8</strain>
    </source>
</reference>
<dbReference type="Gene3D" id="1.10.287.950">
    <property type="entry name" value="Methyl-accepting chemotaxis protein"/>
    <property type="match status" value="1"/>
</dbReference>
<evidence type="ECO:0000256" key="3">
    <source>
        <dbReference type="SAM" id="Coils"/>
    </source>
</evidence>
<dbReference type="SUPFAM" id="SSF55785">
    <property type="entry name" value="PYP-like sensor domain (PAS domain)"/>
    <property type="match status" value="1"/>
</dbReference>
<dbReference type="InterPro" id="IPR035965">
    <property type="entry name" value="PAS-like_dom_sf"/>
</dbReference>
<keyword evidence="8" id="KW-1185">Reference proteome</keyword>
<dbReference type="Gene3D" id="3.30.450.20">
    <property type="entry name" value="PAS domain"/>
    <property type="match status" value="1"/>
</dbReference>
<dbReference type="Proteomes" id="UP000659496">
    <property type="component" value="Unassembled WGS sequence"/>
</dbReference>
<comment type="caution">
    <text evidence="7">The sequence shown here is derived from an EMBL/GenBank/DDBJ whole genome shotgun (WGS) entry which is preliminary data.</text>
</comment>
<dbReference type="InterPro" id="IPR000014">
    <property type="entry name" value="PAS"/>
</dbReference>
<dbReference type="SMART" id="SM00283">
    <property type="entry name" value="MA"/>
    <property type="match status" value="1"/>
</dbReference>
<proteinExistence type="predicted"/>
<evidence type="ECO:0000259" key="4">
    <source>
        <dbReference type="PROSITE" id="PS50111"/>
    </source>
</evidence>
<organism evidence="7 8">
    <name type="scientific">Sporosarcina gallistercoris</name>
    <dbReference type="NCBI Taxonomy" id="2762245"/>
    <lineage>
        <taxon>Bacteria</taxon>
        <taxon>Bacillati</taxon>
        <taxon>Bacillota</taxon>
        <taxon>Bacilli</taxon>
        <taxon>Bacillales</taxon>
        <taxon>Caryophanaceae</taxon>
        <taxon>Sporosarcina</taxon>
    </lineage>
</organism>
<feature type="domain" description="Methyl-accepting transducer" evidence="4">
    <location>
        <begin position="135"/>
        <end position="303"/>
    </location>
</feature>
<dbReference type="RefSeq" id="WP_191691528.1">
    <property type="nucleotide sequence ID" value="NZ_JACSQY010000012.1"/>
</dbReference>
<dbReference type="CDD" id="cd00130">
    <property type="entry name" value="PAS"/>
    <property type="match status" value="1"/>
</dbReference>
<evidence type="ECO:0000256" key="2">
    <source>
        <dbReference type="PROSITE-ProRule" id="PRU00284"/>
    </source>
</evidence>
<feature type="coiled-coil region" evidence="3">
    <location>
        <begin position="135"/>
        <end position="162"/>
    </location>
</feature>
<dbReference type="InterPro" id="IPR013655">
    <property type="entry name" value="PAS_fold_3"/>
</dbReference>
<evidence type="ECO:0000313" key="7">
    <source>
        <dbReference type="EMBL" id="MBD7909389.1"/>
    </source>
</evidence>
<keyword evidence="1 2" id="KW-0807">Transducer</keyword>
<keyword evidence="3" id="KW-0175">Coiled coil</keyword>
<name>A0ABR8PML2_9BACL</name>
<evidence type="ECO:0000256" key="1">
    <source>
        <dbReference type="ARBA" id="ARBA00023224"/>
    </source>
</evidence>
<feature type="domain" description="PAS" evidence="5">
    <location>
        <begin position="10"/>
        <end position="53"/>
    </location>
</feature>
<protein>
    <submittedName>
        <fullName evidence="7">PAS domain-containing methyl-accepting chemotaxis protein</fullName>
    </submittedName>
</protein>
<dbReference type="PROSITE" id="PS50111">
    <property type="entry name" value="CHEMOTAXIS_TRANSDUC_2"/>
    <property type="match status" value="1"/>
</dbReference>
<dbReference type="InterPro" id="IPR004089">
    <property type="entry name" value="MCPsignal_dom"/>
</dbReference>
<dbReference type="Pfam" id="PF00015">
    <property type="entry name" value="MCPsignal"/>
    <property type="match status" value="1"/>
</dbReference>
<gene>
    <name evidence="7" type="ORF">H9659_13715</name>
</gene>
<dbReference type="PROSITE" id="PS50112">
    <property type="entry name" value="PAS"/>
    <property type="match status" value="1"/>
</dbReference>
<dbReference type="SUPFAM" id="SSF58104">
    <property type="entry name" value="Methyl-accepting chemotaxis protein (MCP) signaling domain"/>
    <property type="match status" value="1"/>
</dbReference>
<dbReference type="PROSITE" id="PS50113">
    <property type="entry name" value="PAC"/>
    <property type="match status" value="1"/>
</dbReference>